<dbReference type="Pfam" id="PF04367">
    <property type="entry name" value="DUF502"/>
    <property type="match status" value="1"/>
</dbReference>
<keyword evidence="2" id="KW-0472">Membrane</keyword>
<evidence type="ECO:0000313" key="3">
    <source>
        <dbReference type="EMBL" id="MDT7042694.1"/>
    </source>
</evidence>
<keyword evidence="2" id="KW-0812">Transmembrane</keyword>
<feature type="transmembrane region" description="Helical" evidence="2">
    <location>
        <begin position="30"/>
        <end position="51"/>
    </location>
</feature>
<keyword evidence="4" id="KW-1185">Reference proteome</keyword>
<feature type="region of interest" description="Disordered" evidence="1">
    <location>
        <begin position="202"/>
        <end position="231"/>
    </location>
</feature>
<organism evidence="3 4">
    <name type="scientific">Candidatus Nitronereus thalassa</name>
    <dbReference type="NCBI Taxonomy" id="3020898"/>
    <lineage>
        <taxon>Bacteria</taxon>
        <taxon>Pseudomonadati</taxon>
        <taxon>Nitrospirota</taxon>
        <taxon>Nitrospiria</taxon>
        <taxon>Nitrospirales</taxon>
        <taxon>Nitrospiraceae</taxon>
        <taxon>Candidatus Nitronereus</taxon>
    </lineage>
</organism>
<name>A0ABU3K8G6_9BACT</name>
<dbReference type="RefSeq" id="WP_313833136.1">
    <property type="nucleotide sequence ID" value="NZ_JAQOUE010000001.1"/>
</dbReference>
<protein>
    <submittedName>
        <fullName evidence="3">DUF502 domain-containing protein</fullName>
    </submittedName>
</protein>
<feature type="compositionally biased region" description="Pro residues" evidence="1">
    <location>
        <begin position="215"/>
        <end position="231"/>
    </location>
</feature>
<dbReference type="EMBL" id="JAQOUE010000001">
    <property type="protein sequence ID" value="MDT7042694.1"/>
    <property type="molecule type" value="Genomic_DNA"/>
</dbReference>
<dbReference type="Proteomes" id="UP001250932">
    <property type="component" value="Unassembled WGS sequence"/>
</dbReference>
<accession>A0ABU3K8G6</accession>
<evidence type="ECO:0000256" key="1">
    <source>
        <dbReference type="SAM" id="MobiDB-lite"/>
    </source>
</evidence>
<proteinExistence type="predicted"/>
<keyword evidence="2" id="KW-1133">Transmembrane helix</keyword>
<feature type="transmembrane region" description="Helical" evidence="2">
    <location>
        <begin position="57"/>
        <end position="77"/>
    </location>
</feature>
<sequence>MAVDWKEILKSLKDEAVPKRWDMNELTRNFFEGLFLLVPVVVTVVVVLKLFEIIDGWLNIPIPGLGFVITLLLITLAGRLASNVFFRGALGSFEKLLTRTPFIKLVYTSLKDLIEAFMGEKKRFDQPVMVSLVPGGHAEAIGFVTRKSMDMFGQPDHVAVYFPQSYNFAGNLLVFPKDQVRPIDAESSEVMAFIVSGGVSGRANNGSESDSSSPDPIPALPPPGDSPDPSR</sequence>
<dbReference type="PANTHER" id="PTHR31876">
    <property type="entry name" value="COV-LIKE PROTEIN 1"/>
    <property type="match status" value="1"/>
</dbReference>
<gene>
    <name evidence="3" type="ORF">PPG34_10055</name>
</gene>
<dbReference type="InterPro" id="IPR007462">
    <property type="entry name" value="COV1-like"/>
</dbReference>
<evidence type="ECO:0000313" key="4">
    <source>
        <dbReference type="Proteomes" id="UP001250932"/>
    </source>
</evidence>
<dbReference type="PANTHER" id="PTHR31876:SF26">
    <property type="entry name" value="PROTEIN LIKE COV 2"/>
    <property type="match status" value="1"/>
</dbReference>
<reference evidence="3 4" key="1">
    <citation type="journal article" date="2023" name="ISME J.">
        <title>Cultivation and genomic characterization of novel and ubiquitous marine nitrite-oxidizing bacteria from the Nitrospirales.</title>
        <authorList>
            <person name="Mueller A.J."/>
            <person name="Daebeler A."/>
            <person name="Herbold C.W."/>
            <person name="Kirkegaard R.H."/>
            <person name="Daims H."/>
        </authorList>
    </citation>
    <scope>NUCLEOTIDE SEQUENCE [LARGE SCALE GENOMIC DNA]</scope>
    <source>
        <strain evidence="3 4">EB</strain>
    </source>
</reference>
<evidence type="ECO:0000256" key="2">
    <source>
        <dbReference type="SAM" id="Phobius"/>
    </source>
</evidence>
<comment type="caution">
    <text evidence="3">The sequence shown here is derived from an EMBL/GenBank/DDBJ whole genome shotgun (WGS) entry which is preliminary data.</text>
</comment>